<dbReference type="AlphaFoldDB" id="A0A212ILI3"/>
<sequence>MVDVSLRVTPEALTQLLFFKVKVFRGLSLPTSPKSMVVGDTDKLQVGVANFTVNEDAFTVATTC</sequence>
<protein>
    <submittedName>
        <fullName evidence="1">Uncharacterized protein</fullName>
    </submittedName>
</protein>
<evidence type="ECO:0000313" key="1">
    <source>
        <dbReference type="EMBL" id="SBV67680.1"/>
    </source>
</evidence>
<dbReference type="EMBL" id="FLUB01000020">
    <property type="protein sequence ID" value="SBV67680.1"/>
    <property type="molecule type" value="Genomic_DNA"/>
</dbReference>
<gene>
    <name evidence="1" type="ORF">KM92CIT3_80464</name>
</gene>
<reference evidence="1" key="1">
    <citation type="submission" date="2016-04" db="EMBL/GenBank/DDBJ databases">
        <authorList>
            <person name="Evans L.H."/>
            <person name="Alamgir A."/>
            <person name="Owens N."/>
            <person name="Weber N.D."/>
            <person name="Virtaneva K."/>
            <person name="Barbian K."/>
            <person name="Babar A."/>
            <person name="Rosenke K."/>
        </authorList>
    </citation>
    <scope>NUCLEOTIDE SEQUENCE</scope>
    <source>
        <strain evidence="1">92-3</strain>
    </source>
</reference>
<proteinExistence type="predicted"/>
<organism evidence="1">
    <name type="scientific">uncultured Citrobacter sp</name>
    <dbReference type="NCBI Taxonomy" id="200446"/>
    <lineage>
        <taxon>Bacteria</taxon>
        <taxon>Pseudomonadati</taxon>
        <taxon>Pseudomonadota</taxon>
        <taxon>Gammaproteobacteria</taxon>
        <taxon>Enterobacterales</taxon>
        <taxon>Enterobacteriaceae</taxon>
        <taxon>Citrobacter</taxon>
        <taxon>environmental samples</taxon>
    </lineage>
</organism>
<accession>A0A212ILI3</accession>
<name>A0A212ILI3_9ENTR</name>